<keyword evidence="1" id="KW-0269">Exonuclease</keyword>
<accession>A0A4Z0LDJ3</accession>
<dbReference type="EMBL" id="SRLH01000001">
    <property type="protein sequence ID" value="TGD59924.1"/>
    <property type="molecule type" value="Genomic_DNA"/>
</dbReference>
<evidence type="ECO:0000313" key="2">
    <source>
        <dbReference type="Proteomes" id="UP000297407"/>
    </source>
</evidence>
<dbReference type="OrthoDB" id="583592at2"/>
<sequence length="237" mass="27776">MKIIAWNCNMAFRKKAAFILEEKPDIVVVPECEHPDKLRFPEGVPLPADMLWYGENPNKGLCVFSYGDYRFKLMDCHNPAFKNILPIAVTGGKARFTLFAVWANNPKDKDGAYVTQVWKALRHYEDLLSGSKVILLGDFNSNTIWDRPRREGNHSDVVAKLESYKIFSTYHVFHKQIQGKEAHPTQFMYRHEDKPYHLDYCFASSYFIKRMNDVRIGEYHDWKQYSDHKPVIVSFEM</sequence>
<evidence type="ECO:0000313" key="1">
    <source>
        <dbReference type="EMBL" id="TGD59924.1"/>
    </source>
</evidence>
<organism evidence="1 2">
    <name type="scientific">Flavobacterium humi</name>
    <dbReference type="NCBI Taxonomy" id="2562683"/>
    <lineage>
        <taxon>Bacteria</taxon>
        <taxon>Pseudomonadati</taxon>
        <taxon>Bacteroidota</taxon>
        <taxon>Flavobacteriia</taxon>
        <taxon>Flavobacteriales</taxon>
        <taxon>Flavobacteriaceae</taxon>
        <taxon>Flavobacterium</taxon>
    </lineage>
</organism>
<proteinExistence type="predicted"/>
<comment type="caution">
    <text evidence="1">The sequence shown here is derived from an EMBL/GenBank/DDBJ whole genome shotgun (WGS) entry which is preliminary data.</text>
</comment>
<dbReference type="SUPFAM" id="SSF56219">
    <property type="entry name" value="DNase I-like"/>
    <property type="match status" value="1"/>
</dbReference>
<dbReference type="InterPro" id="IPR036691">
    <property type="entry name" value="Endo/exonu/phosph_ase_sf"/>
</dbReference>
<dbReference type="GO" id="GO:0004527">
    <property type="term" value="F:exonuclease activity"/>
    <property type="evidence" value="ECO:0007669"/>
    <property type="project" value="UniProtKB-KW"/>
</dbReference>
<name>A0A4Z0LDJ3_9FLAO</name>
<dbReference type="Proteomes" id="UP000297407">
    <property type="component" value="Unassembled WGS sequence"/>
</dbReference>
<reference evidence="1 2" key="1">
    <citation type="submission" date="2019-04" db="EMBL/GenBank/DDBJ databases">
        <title>Flavobacterium sp. strain DS2-A Genome sequencing and assembly.</title>
        <authorList>
            <person name="Kim I."/>
        </authorList>
    </citation>
    <scope>NUCLEOTIDE SEQUENCE [LARGE SCALE GENOMIC DNA]</scope>
    <source>
        <strain evidence="1 2">DS2-A</strain>
    </source>
</reference>
<gene>
    <name evidence="1" type="ORF">E4635_02290</name>
</gene>
<dbReference type="Gene3D" id="3.60.10.10">
    <property type="entry name" value="Endonuclease/exonuclease/phosphatase"/>
    <property type="match status" value="1"/>
</dbReference>
<dbReference type="GO" id="GO:0004519">
    <property type="term" value="F:endonuclease activity"/>
    <property type="evidence" value="ECO:0007669"/>
    <property type="project" value="UniProtKB-KW"/>
</dbReference>
<keyword evidence="1" id="KW-0255">Endonuclease</keyword>
<dbReference type="AlphaFoldDB" id="A0A4Z0LDJ3"/>
<keyword evidence="2" id="KW-1185">Reference proteome</keyword>
<protein>
    <submittedName>
        <fullName evidence="1">Endonuclease/exonuclease/phosphatase family protein</fullName>
    </submittedName>
</protein>
<keyword evidence="1" id="KW-0378">Hydrolase</keyword>
<keyword evidence="1" id="KW-0540">Nuclease</keyword>